<evidence type="ECO:0000313" key="2">
    <source>
        <dbReference type="EMBL" id="MDB8019415.1"/>
    </source>
</evidence>
<reference evidence="1" key="4">
    <citation type="submission" date="2021-10" db="EMBL/GenBank/DDBJ databases">
        <title>Collection of gut derived symbiotic bacterial strains cultured from healthy donors.</title>
        <authorList>
            <person name="Lin H."/>
            <person name="Littmann E."/>
            <person name="Claire K."/>
            <person name="Pamer E."/>
        </authorList>
    </citation>
    <scope>NUCLEOTIDE SEQUENCE</scope>
    <source>
        <strain evidence="1">MSK.22.92</strain>
    </source>
</reference>
<reference evidence="3" key="3">
    <citation type="submission" date="2020-02" db="EMBL/GenBank/DDBJ databases">
        <authorList>
            <person name="Littmann E."/>
            <person name="Sorbara M."/>
        </authorList>
    </citation>
    <scope>NUCLEOTIDE SEQUENCE</scope>
    <source>
        <strain evidence="3">MSK.17.79</strain>
    </source>
</reference>
<dbReference type="Proteomes" id="UP000266698">
    <property type="component" value="Unassembled WGS sequence"/>
</dbReference>
<dbReference type="EMBL" id="JAAILW010000063">
    <property type="protein sequence ID" value="NSC28667.1"/>
    <property type="molecule type" value="Genomic_DNA"/>
</dbReference>
<dbReference type="EMBL" id="JAQLYE010000060">
    <property type="protein sequence ID" value="MDB8019415.1"/>
    <property type="molecule type" value="Genomic_DNA"/>
</dbReference>
<dbReference type="Proteomes" id="UP001212823">
    <property type="component" value="Unassembled WGS sequence"/>
</dbReference>
<dbReference type="EMBL" id="JAJFBX010000001">
    <property type="protein sequence ID" value="MCC2745468.1"/>
    <property type="molecule type" value="Genomic_DNA"/>
</dbReference>
<protein>
    <submittedName>
        <fullName evidence="4">Uncharacterized protein</fullName>
    </submittedName>
</protein>
<evidence type="ECO:0000313" key="4">
    <source>
        <dbReference type="EMBL" id="RHA16361.1"/>
    </source>
</evidence>
<dbReference type="EMBL" id="QSFB01000001">
    <property type="protein sequence ID" value="RHA16361.1"/>
    <property type="molecule type" value="Genomic_DNA"/>
</dbReference>
<dbReference type="AlphaFoldDB" id="A0A395ZKU7"/>
<reference evidence="6 7" key="1">
    <citation type="submission" date="2018-08" db="EMBL/GenBank/DDBJ databases">
        <title>A genome reference for cultivated species of the human gut microbiota.</title>
        <authorList>
            <person name="Zou Y."/>
            <person name="Xue W."/>
            <person name="Luo G."/>
        </authorList>
    </citation>
    <scope>NUCLEOTIDE SEQUENCE [LARGE SCALE GENOMIC DNA]</scope>
    <source>
        <strain evidence="5 6">AF36-2BH</strain>
        <strain evidence="4 7">AM44-1AT</strain>
    </source>
</reference>
<dbReference type="Proteomes" id="UP001197847">
    <property type="component" value="Unassembled WGS sequence"/>
</dbReference>
<evidence type="ECO:0000313" key="7">
    <source>
        <dbReference type="Proteomes" id="UP000286341"/>
    </source>
</evidence>
<sequence>MELNLIATGIELLGASVAKLTVDNTIVDIENDAQRSFGMTINEPQFQNIEKTREIFSQMTIDFDIIINQSDNDNCNIHFTITGAFLSKGKISEEDFKQLVAINGASALIGIARGKIESLSSSIFNNGKIVIPFVNVIDYYKATISS</sequence>
<accession>A0A395ZKU7</accession>
<gene>
    <name evidence="5" type="ORF">DW001_01205</name>
    <name evidence="4" type="ORF">DW948_00115</name>
    <name evidence="3" type="ORF">G4319_15365</name>
    <name evidence="1" type="ORF">LK487_00220</name>
    <name evidence="2" type="ORF">PNE45_15525</name>
</gene>
<reference evidence="2" key="5">
    <citation type="submission" date="2023-01" db="EMBL/GenBank/DDBJ databases">
        <title>Human gut microbiome strain richness.</title>
        <authorList>
            <person name="Chen-Liaw A."/>
        </authorList>
    </citation>
    <scope>NUCLEOTIDE SEQUENCE</scope>
    <source>
        <strain evidence="2">1001283st1_D2_1001283B150209_150212</strain>
    </source>
</reference>
<evidence type="ECO:0000313" key="1">
    <source>
        <dbReference type="EMBL" id="MCC2745468.1"/>
    </source>
</evidence>
<dbReference type="InterPro" id="IPR035958">
    <property type="entry name" value="SecB-like_sf"/>
</dbReference>
<dbReference type="Proteomes" id="UP001193670">
    <property type="component" value="Unassembled WGS sequence"/>
</dbReference>
<proteinExistence type="predicted"/>
<reference evidence="3" key="2">
    <citation type="journal article" date="2020" name="Cell Host Microbe">
        <title>Functional and Genomic Variation between Human-Derived Isolates of Lachnospiraceae Reveals Inter- and Intra-Species Diversity.</title>
        <authorList>
            <person name="Sorbara M.T."/>
            <person name="Littmann E.R."/>
            <person name="Fontana E."/>
            <person name="Moody T.U."/>
            <person name="Kohout C.E."/>
            <person name="Gjonbalaj M."/>
            <person name="Eaton V."/>
            <person name="Seok R."/>
            <person name="Leiner I.M."/>
            <person name="Pamer E.G."/>
        </authorList>
    </citation>
    <scope>NUCLEOTIDE SEQUENCE</scope>
    <source>
        <strain evidence="3">MSK.17.79</strain>
    </source>
</reference>
<evidence type="ECO:0000313" key="3">
    <source>
        <dbReference type="EMBL" id="NSC28667.1"/>
    </source>
</evidence>
<organism evidence="4 7">
    <name type="scientific">Agathobacter rectalis</name>
    <dbReference type="NCBI Taxonomy" id="39491"/>
    <lineage>
        <taxon>Bacteria</taxon>
        <taxon>Bacillati</taxon>
        <taxon>Bacillota</taxon>
        <taxon>Clostridia</taxon>
        <taxon>Lachnospirales</taxon>
        <taxon>Lachnospiraceae</taxon>
        <taxon>Agathobacter</taxon>
    </lineage>
</organism>
<dbReference type="EMBL" id="QRPB01000001">
    <property type="protein sequence ID" value="RHL83333.1"/>
    <property type="molecule type" value="Genomic_DNA"/>
</dbReference>
<comment type="caution">
    <text evidence="4">The sequence shown here is derived from an EMBL/GenBank/DDBJ whole genome shotgun (WGS) entry which is preliminary data.</text>
</comment>
<evidence type="ECO:0000313" key="5">
    <source>
        <dbReference type="EMBL" id="RHL83333.1"/>
    </source>
</evidence>
<dbReference type="RefSeq" id="WP_118341902.1">
    <property type="nucleotide sequence ID" value="NZ_DAWDCN010000013.1"/>
</dbReference>
<evidence type="ECO:0000313" key="6">
    <source>
        <dbReference type="Proteomes" id="UP000266698"/>
    </source>
</evidence>
<name>A0A395ZKU7_9FIRM</name>
<dbReference type="Gene3D" id="3.10.420.10">
    <property type="entry name" value="SecB-like"/>
    <property type="match status" value="1"/>
</dbReference>
<dbReference type="Proteomes" id="UP000286341">
    <property type="component" value="Unassembled WGS sequence"/>
</dbReference>